<dbReference type="InterPro" id="IPR017853">
    <property type="entry name" value="GH"/>
</dbReference>
<dbReference type="PANTHER" id="PTHR43536:SF1">
    <property type="entry name" value="MANNOSYLGLYCOPROTEIN ENDO-BETA-MANNOSIDASE"/>
    <property type="match status" value="1"/>
</dbReference>
<evidence type="ECO:0000259" key="8">
    <source>
        <dbReference type="Pfam" id="PF22666"/>
    </source>
</evidence>
<dbReference type="Pfam" id="PF18368">
    <property type="entry name" value="Ig_GlcNase"/>
    <property type="match status" value="1"/>
</dbReference>
<dbReference type="SUPFAM" id="SSF49303">
    <property type="entry name" value="beta-Galactosidase/glucuronidase domain"/>
    <property type="match status" value="3"/>
</dbReference>
<dbReference type="AlphaFoldDB" id="A0A563TZV9"/>
<name>A0A563TZV9_9SPHI</name>
<dbReference type="Proteomes" id="UP000320042">
    <property type="component" value="Unassembled WGS sequence"/>
</dbReference>
<protein>
    <submittedName>
        <fullName evidence="9">Beta-mannosidase</fullName>
    </submittedName>
</protein>
<feature type="domain" description="Glycoside hydrolase family 2 immunoglobulin-like beta-sandwich" evidence="5">
    <location>
        <begin position="210"/>
        <end position="325"/>
    </location>
</feature>
<proteinExistence type="inferred from homology"/>
<dbReference type="InterPro" id="IPR043534">
    <property type="entry name" value="EBDG/EBM"/>
</dbReference>
<dbReference type="EMBL" id="VOEJ01000010">
    <property type="protein sequence ID" value="TWR24823.1"/>
    <property type="molecule type" value="Genomic_DNA"/>
</dbReference>
<keyword evidence="4" id="KW-0732">Signal</keyword>
<dbReference type="InterPro" id="IPR008979">
    <property type="entry name" value="Galactose-bd-like_sf"/>
</dbReference>
<keyword evidence="2" id="KW-0378">Hydrolase</keyword>
<dbReference type="Gene3D" id="2.60.40.10">
    <property type="entry name" value="Immunoglobulins"/>
    <property type="match status" value="3"/>
</dbReference>
<dbReference type="PANTHER" id="PTHR43536">
    <property type="entry name" value="MANNOSYLGLYCOPROTEIN ENDO-BETA-MANNOSIDASE"/>
    <property type="match status" value="1"/>
</dbReference>
<feature type="domain" description="Beta-mannosidase-like galactose-binding" evidence="8">
    <location>
        <begin position="55"/>
        <end position="165"/>
    </location>
</feature>
<dbReference type="SUPFAM" id="SSF49785">
    <property type="entry name" value="Galactose-binding domain-like"/>
    <property type="match status" value="1"/>
</dbReference>
<evidence type="ECO:0000259" key="7">
    <source>
        <dbReference type="Pfam" id="PF18368"/>
    </source>
</evidence>
<evidence type="ECO:0000313" key="10">
    <source>
        <dbReference type="Proteomes" id="UP000320042"/>
    </source>
</evidence>
<dbReference type="Gene3D" id="2.60.120.260">
    <property type="entry name" value="Galactose-binding domain-like"/>
    <property type="match status" value="1"/>
</dbReference>
<accession>A0A563TZV9</accession>
<evidence type="ECO:0000313" key="9">
    <source>
        <dbReference type="EMBL" id="TWR24823.1"/>
    </source>
</evidence>
<organism evidence="9 10">
    <name type="scientific">Mucilaginibacter pallidiroseus</name>
    <dbReference type="NCBI Taxonomy" id="2599295"/>
    <lineage>
        <taxon>Bacteria</taxon>
        <taxon>Pseudomonadati</taxon>
        <taxon>Bacteroidota</taxon>
        <taxon>Sphingobacteriia</taxon>
        <taxon>Sphingobacteriales</taxon>
        <taxon>Sphingobacteriaceae</taxon>
        <taxon>Mucilaginibacter</taxon>
    </lineage>
</organism>
<evidence type="ECO:0000256" key="1">
    <source>
        <dbReference type="ARBA" id="ARBA00007401"/>
    </source>
</evidence>
<feature type="domain" description="Glycoside hydrolase family 2 catalytic" evidence="6">
    <location>
        <begin position="372"/>
        <end position="464"/>
    </location>
</feature>
<dbReference type="Pfam" id="PF22666">
    <property type="entry name" value="Glyco_hydro_2_N2"/>
    <property type="match status" value="1"/>
</dbReference>
<dbReference type="OrthoDB" id="9801077at2"/>
<feature type="chain" id="PRO_5021831957" evidence="4">
    <location>
        <begin position="23"/>
        <end position="874"/>
    </location>
</feature>
<dbReference type="InterPro" id="IPR013783">
    <property type="entry name" value="Ig-like_fold"/>
</dbReference>
<dbReference type="SUPFAM" id="SSF51445">
    <property type="entry name" value="(Trans)glycosidases"/>
    <property type="match status" value="1"/>
</dbReference>
<feature type="domain" description="Exo-beta-D-glucosaminidase Ig-fold" evidence="7">
    <location>
        <begin position="764"/>
        <end position="873"/>
    </location>
</feature>
<feature type="signal peptide" evidence="4">
    <location>
        <begin position="1"/>
        <end position="22"/>
    </location>
</feature>
<dbReference type="GO" id="GO:0005975">
    <property type="term" value="P:carbohydrate metabolic process"/>
    <property type="evidence" value="ECO:0007669"/>
    <property type="project" value="InterPro"/>
</dbReference>
<comment type="similarity">
    <text evidence="1">Belongs to the glycosyl hydrolase 2 family.</text>
</comment>
<evidence type="ECO:0000259" key="5">
    <source>
        <dbReference type="Pfam" id="PF00703"/>
    </source>
</evidence>
<dbReference type="GO" id="GO:0004553">
    <property type="term" value="F:hydrolase activity, hydrolyzing O-glycosyl compounds"/>
    <property type="evidence" value="ECO:0007669"/>
    <property type="project" value="InterPro"/>
</dbReference>
<evidence type="ECO:0000256" key="4">
    <source>
        <dbReference type="SAM" id="SignalP"/>
    </source>
</evidence>
<dbReference type="InterPro" id="IPR041351">
    <property type="entry name" value="Ig_GlcNase"/>
</dbReference>
<dbReference type="InterPro" id="IPR006102">
    <property type="entry name" value="Ig-like_GH2"/>
</dbReference>
<keyword evidence="3" id="KW-0326">Glycosidase</keyword>
<keyword evidence="10" id="KW-1185">Reference proteome</keyword>
<dbReference type="InterPro" id="IPR054593">
    <property type="entry name" value="Beta-mannosidase-like_N2"/>
</dbReference>
<dbReference type="Pfam" id="PF02836">
    <property type="entry name" value="Glyco_hydro_2_C"/>
    <property type="match status" value="1"/>
</dbReference>
<dbReference type="RefSeq" id="WP_146383350.1">
    <property type="nucleotide sequence ID" value="NZ_VOEJ01000010.1"/>
</dbReference>
<dbReference type="InterPro" id="IPR036156">
    <property type="entry name" value="Beta-gal/glucu_dom_sf"/>
</dbReference>
<sequence length="874" mass="97017">MKFAKPFLISITCLLAINCTIAQSISKLNWMVFPQQGVKQSALKISKPGFVAPNAINAVVPGTVFYSYVLAGKEKNPDYADNIYQVDKAKYNQPYWYRTEFTTSALSAGKRIWLNFNGVHKMADVYFNGKHLGTIKGIVERGRYDVTNLLNGNEPNAIAILVIPPNPAFGLANRQAPTYLSSGSWDWMPAVPGLNSGITDTVAVTATGPVAVQDPWVKTNLVSKKLAELNIAANLINTTNNNVTGNARVVIQPGNIVLTGPQISIAANSAKAINFAKENYKQLAINNPKLWWPNGYGEQNLYSCKVSFVSNKTTSDVAVRSFGIRKVTADTTALNGPMRLYINDVPVLVKGGNWGMSDYMLKVRGKDYEPRIRFHKEMNFNMIRNWTGEVTDEAFYQYCDKYGIMVWDDFWLNNFGPIDSLDNFRVNAIEKVKKFRHHPSVVIWCGANEGLPGGDTTGALSMAIKNAISENDGADKLYIPRSNAGPTNPNFSIYGGSRMLSGSGIWGNVDPKTYFTDPHNGYLFSQNSYGMRSELGTATFVNIESFKKFMPKAYWVAPTAKAVESKTNMWARHYFSTEGELGGGSQPAKYIEFINKSYGEATSLADFCKKAQMQNAETMKAMFEAWNDHMWKDASGMLIWMSQSAYPTMIWQTYDYYYDLTGAYFGAKSACEPVHIQWNAATNAVKIINNKTEQLNNLTATAEVYGTDGKLLKAYSKTVQLNADANAATQAFTAFAGTDTTALPAVYFLRLKLKDSKQSLLSENFYWLGKTYLDYKALNNMLKADITVSTPKINFAKNALNKLITYQVTNKSANTAAFGIRVQLLDNAGKQILPAILSDGYFSLMQGESKYITLEVDPILLKKGYKLEAKAYNN</sequence>
<evidence type="ECO:0000256" key="3">
    <source>
        <dbReference type="ARBA" id="ARBA00023295"/>
    </source>
</evidence>
<dbReference type="Pfam" id="PF00703">
    <property type="entry name" value="Glyco_hydro_2"/>
    <property type="match status" value="1"/>
</dbReference>
<evidence type="ECO:0000256" key="2">
    <source>
        <dbReference type="ARBA" id="ARBA00022801"/>
    </source>
</evidence>
<evidence type="ECO:0000259" key="6">
    <source>
        <dbReference type="Pfam" id="PF02836"/>
    </source>
</evidence>
<reference evidence="9 10" key="1">
    <citation type="submission" date="2019-07" db="EMBL/GenBank/DDBJ databases">
        <authorList>
            <person name="Kim J."/>
        </authorList>
    </citation>
    <scope>NUCLEOTIDE SEQUENCE [LARGE SCALE GENOMIC DNA]</scope>
    <source>
        <strain evidence="10">dk17</strain>
    </source>
</reference>
<dbReference type="InterPro" id="IPR006103">
    <property type="entry name" value="Glyco_hydro_2_cat"/>
</dbReference>
<dbReference type="Gene3D" id="3.20.20.80">
    <property type="entry name" value="Glycosidases"/>
    <property type="match status" value="1"/>
</dbReference>
<gene>
    <name evidence="9" type="ORF">FPZ43_18175</name>
</gene>
<comment type="caution">
    <text evidence="9">The sequence shown here is derived from an EMBL/GenBank/DDBJ whole genome shotgun (WGS) entry which is preliminary data.</text>
</comment>